<dbReference type="Proteomes" id="UP000327294">
    <property type="component" value="Plasmid unnamed1"/>
</dbReference>
<proteinExistence type="predicted"/>
<gene>
    <name evidence="2" type="ORF">F9278_00305</name>
</gene>
<keyword evidence="3" id="KW-1185">Reference proteome</keyword>
<name>A0A5P8JWL9_9ACTN</name>
<keyword evidence="1" id="KW-1133">Transmembrane helix</keyword>
<feature type="transmembrane region" description="Helical" evidence="1">
    <location>
        <begin position="37"/>
        <end position="61"/>
    </location>
</feature>
<evidence type="ECO:0000256" key="1">
    <source>
        <dbReference type="SAM" id="Phobius"/>
    </source>
</evidence>
<sequence length="96" mass="9647">MKLTFTDDVTAERITALVATVIGVLVGVLTMKAGAGIGNVAGAAFLAYVITVIGIACKVPLQLSRVVVATGKGALITAVVTAIVLIGIWRGIKGLA</sequence>
<dbReference type="EMBL" id="CP045095">
    <property type="protein sequence ID" value="QFQ94888.1"/>
    <property type="molecule type" value="Genomic_DNA"/>
</dbReference>
<protein>
    <submittedName>
        <fullName evidence="2">Uncharacterized protein</fullName>
    </submittedName>
</protein>
<organism evidence="2 3">
    <name type="scientific">Streptomyces phaeolivaceus</name>
    <dbReference type="NCBI Taxonomy" id="2653200"/>
    <lineage>
        <taxon>Bacteria</taxon>
        <taxon>Bacillati</taxon>
        <taxon>Actinomycetota</taxon>
        <taxon>Actinomycetes</taxon>
        <taxon>Kitasatosporales</taxon>
        <taxon>Streptomycetaceae</taxon>
        <taxon>Streptomyces</taxon>
    </lineage>
</organism>
<accession>A0A5P8JWL9</accession>
<dbReference type="KEGG" id="sphv:F9278_00305"/>
<evidence type="ECO:0000313" key="2">
    <source>
        <dbReference type="EMBL" id="QFQ94888.1"/>
    </source>
</evidence>
<feature type="transmembrane region" description="Helical" evidence="1">
    <location>
        <begin position="73"/>
        <end position="92"/>
    </location>
</feature>
<dbReference type="RefSeq" id="WP_152166422.1">
    <property type="nucleotide sequence ID" value="NZ_CP045095.1"/>
</dbReference>
<reference evidence="2 3" key="1">
    <citation type="submission" date="2019-10" db="EMBL/GenBank/DDBJ databases">
        <title>Streptomyces sp. strain GY16 isolated from leaves of Broussonetia papyrifera.</title>
        <authorList>
            <person name="Mo P."/>
        </authorList>
    </citation>
    <scope>NUCLEOTIDE SEQUENCE [LARGE SCALE GENOMIC DNA]</scope>
    <source>
        <strain evidence="2 3">GY16</strain>
        <plasmid evidence="2 3">unnamed1</plasmid>
    </source>
</reference>
<evidence type="ECO:0000313" key="3">
    <source>
        <dbReference type="Proteomes" id="UP000327294"/>
    </source>
</evidence>
<geneLocation type="plasmid" evidence="2 3">
    <name>unnamed1</name>
</geneLocation>
<keyword evidence="1" id="KW-0812">Transmembrane</keyword>
<keyword evidence="2" id="KW-0614">Plasmid</keyword>
<dbReference type="AlphaFoldDB" id="A0A5P8JWL9"/>
<feature type="transmembrane region" description="Helical" evidence="1">
    <location>
        <begin position="12"/>
        <end position="31"/>
    </location>
</feature>
<keyword evidence="1" id="KW-0472">Membrane</keyword>